<dbReference type="InterPro" id="IPR012677">
    <property type="entry name" value="Nucleotide-bd_a/b_plait_sf"/>
</dbReference>
<name>A0AAW1T6I5_9CHLO</name>
<feature type="compositionally biased region" description="Low complexity" evidence="3">
    <location>
        <begin position="46"/>
        <end position="56"/>
    </location>
</feature>
<keyword evidence="6" id="KW-1185">Reference proteome</keyword>
<dbReference type="AlphaFoldDB" id="A0AAW1T6I5"/>
<dbReference type="PANTHER" id="PTHR23204">
    <property type="entry name" value="CLEAVAGE AND POLYADENYLATION SPECIFIC FACTOR"/>
    <property type="match status" value="1"/>
</dbReference>
<feature type="region of interest" description="Disordered" evidence="3">
    <location>
        <begin position="194"/>
        <end position="240"/>
    </location>
</feature>
<evidence type="ECO:0000256" key="3">
    <source>
        <dbReference type="SAM" id="MobiDB-lite"/>
    </source>
</evidence>
<keyword evidence="2" id="KW-0694">RNA-binding</keyword>
<comment type="caution">
    <text evidence="5">The sequence shown here is derived from an EMBL/GenBank/DDBJ whole genome shotgun (WGS) entry which is preliminary data.</text>
</comment>
<accession>A0AAW1T6I5</accession>
<organism evidence="5 6">
    <name type="scientific">Apatococcus fuscideae</name>
    <dbReference type="NCBI Taxonomy" id="2026836"/>
    <lineage>
        <taxon>Eukaryota</taxon>
        <taxon>Viridiplantae</taxon>
        <taxon>Chlorophyta</taxon>
        <taxon>core chlorophytes</taxon>
        <taxon>Trebouxiophyceae</taxon>
        <taxon>Chlorellales</taxon>
        <taxon>Chlorellaceae</taxon>
        <taxon>Apatococcus</taxon>
    </lineage>
</organism>
<feature type="compositionally biased region" description="Pro residues" evidence="3">
    <location>
        <begin position="207"/>
        <end position="217"/>
    </location>
</feature>
<gene>
    <name evidence="5" type="ORF">WJX84_002258</name>
</gene>
<dbReference type="SMART" id="SM00360">
    <property type="entry name" value="RRM"/>
    <property type="match status" value="1"/>
</dbReference>
<protein>
    <recommendedName>
        <fullName evidence="4">RRM domain-containing protein</fullName>
    </recommendedName>
</protein>
<evidence type="ECO:0000256" key="1">
    <source>
        <dbReference type="ARBA" id="ARBA00006265"/>
    </source>
</evidence>
<dbReference type="CDD" id="cd12372">
    <property type="entry name" value="RRM_CFIm68_CFIm59"/>
    <property type="match status" value="1"/>
</dbReference>
<dbReference type="SUPFAM" id="SSF54928">
    <property type="entry name" value="RNA-binding domain, RBD"/>
    <property type="match status" value="1"/>
</dbReference>
<proteinExistence type="inferred from homology"/>
<sequence>MTSAHSGLEFDDDEDFGLGEEAPAGAGSLAEDQTTISGKLEHADGSDPAAASAGLPQSNTQASTKRKAEDDYGFDDDEVGDGLKQSQPHTAATGDTRTESEYKRQIASEEAEEEVEGAEGHVYVGDLHWWTTDADLEQECLRFGRVRDITFFEDAVNGKSKGAAKVTFSKQAAAVSCQATMNGHIFHGKRCVVTMPADTPSQDPSRPVSPAPHPPAHQPQSQGTFNRAQARPYGRPAGGHVWNHNTGAMPPMPGQMPMGMPMMPGAMPPMPGVMGMGPALPMGFMPPGFMPPGIPFPPQGQWPNIPPSYLDGGGRGGYKRQRY</sequence>
<dbReference type="GO" id="GO:0005634">
    <property type="term" value="C:nucleus"/>
    <property type="evidence" value="ECO:0007669"/>
    <property type="project" value="UniProtKB-SubCell"/>
</dbReference>
<evidence type="ECO:0000313" key="6">
    <source>
        <dbReference type="Proteomes" id="UP001485043"/>
    </source>
</evidence>
<reference evidence="5 6" key="1">
    <citation type="journal article" date="2024" name="Nat. Commun.">
        <title>Phylogenomics reveals the evolutionary origins of lichenization in chlorophyte algae.</title>
        <authorList>
            <person name="Puginier C."/>
            <person name="Libourel C."/>
            <person name="Otte J."/>
            <person name="Skaloud P."/>
            <person name="Haon M."/>
            <person name="Grisel S."/>
            <person name="Petersen M."/>
            <person name="Berrin J.G."/>
            <person name="Delaux P.M."/>
            <person name="Dal Grande F."/>
            <person name="Keller J."/>
        </authorList>
    </citation>
    <scope>NUCLEOTIDE SEQUENCE [LARGE SCALE GENOMIC DNA]</scope>
    <source>
        <strain evidence="5 6">SAG 2523</strain>
    </source>
</reference>
<dbReference type="InterPro" id="IPR034772">
    <property type="entry name" value="CPSF6/7"/>
</dbReference>
<dbReference type="PROSITE" id="PS50102">
    <property type="entry name" value="RRM"/>
    <property type="match status" value="1"/>
</dbReference>
<evidence type="ECO:0000259" key="4">
    <source>
        <dbReference type="PROSITE" id="PS50102"/>
    </source>
</evidence>
<feature type="compositionally biased region" description="Polar residues" evidence="3">
    <location>
        <begin position="84"/>
        <end position="95"/>
    </location>
</feature>
<dbReference type="Pfam" id="PF00076">
    <property type="entry name" value="RRM_1"/>
    <property type="match status" value="1"/>
</dbReference>
<evidence type="ECO:0000313" key="5">
    <source>
        <dbReference type="EMBL" id="KAK9864637.1"/>
    </source>
</evidence>
<dbReference type="Gene3D" id="3.30.70.330">
    <property type="match status" value="1"/>
</dbReference>
<feature type="compositionally biased region" description="Acidic residues" evidence="3">
    <location>
        <begin position="9"/>
        <end position="18"/>
    </location>
</feature>
<dbReference type="Proteomes" id="UP001485043">
    <property type="component" value="Unassembled WGS sequence"/>
</dbReference>
<feature type="compositionally biased region" description="Acidic residues" evidence="3">
    <location>
        <begin position="71"/>
        <end position="80"/>
    </location>
</feature>
<dbReference type="GO" id="GO:0006397">
    <property type="term" value="P:mRNA processing"/>
    <property type="evidence" value="ECO:0007669"/>
    <property type="project" value="UniProtKB-KW"/>
</dbReference>
<evidence type="ECO:0000256" key="2">
    <source>
        <dbReference type="PROSITE-ProRule" id="PRU00176"/>
    </source>
</evidence>
<dbReference type="InterPro" id="IPR000504">
    <property type="entry name" value="RRM_dom"/>
</dbReference>
<dbReference type="GO" id="GO:0003723">
    <property type="term" value="F:RNA binding"/>
    <property type="evidence" value="ECO:0007669"/>
    <property type="project" value="UniProtKB-UniRule"/>
</dbReference>
<feature type="domain" description="RRM" evidence="4">
    <location>
        <begin position="120"/>
        <end position="198"/>
    </location>
</feature>
<dbReference type="EMBL" id="JALJOV010000329">
    <property type="protein sequence ID" value="KAK9864637.1"/>
    <property type="molecule type" value="Genomic_DNA"/>
</dbReference>
<dbReference type="InterPro" id="IPR035979">
    <property type="entry name" value="RBD_domain_sf"/>
</dbReference>
<feature type="region of interest" description="Disordered" evidence="3">
    <location>
        <begin position="1"/>
        <end position="102"/>
    </location>
</feature>
<comment type="similarity">
    <text evidence="1">Belongs to the RRM CPSF6/7 family.</text>
</comment>